<feature type="region of interest" description="Disordered" evidence="1">
    <location>
        <begin position="1"/>
        <end position="54"/>
    </location>
</feature>
<dbReference type="AlphaFoldDB" id="A0A2J6QWT7"/>
<dbReference type="OrthoDB" id="3528382at2759"/>
<gene>
    <name evidence="2" type="ORF">L207DRAFT_592105</name>
</gene>
<feature type="compositionally biased region" description="Basic residues" evidence="1">
    <location>
        <begin position="7"/>
        <end position="19"/>
    </location>
</feature>
<organism evidence="2 3">
    <name type="scientific">Hyaloscypha variabilis (strain UAMH 11265 / GT02V1 / F)</name>
    <name type="common">Meliniomyces variabilis</name>
    <dbReference type="NCBI Taxonomy" id="1149755"/>
    <lineage>
        <taxon>Eukaryota</taxon>
        <taxon>Fungi</taxon>
        <taxon>Dikarya</taxon>
        <taxon>Ascomycota</taxon>
        <taxon>Pezizomycotina</taxon>
        <taxon>Leotiomycetes</taxon>
        <taxon>Helotiales</taxon>
        <taxon>Hyaloscyphaceae</taxon>
        <taxon>Hyaloscypha</taxon>
        <taxon>Hyaloscypha variabilis</taxon>
    </lineage>
</organism>
<dbReference type="PANTHER" id="PTHR40618">
    <property type="entry name" value="B-ZIP TRANSCRIPTION FACTOR (EUROFUNG)-RELATED"/>
    <property type="match status" value="1"/>
</dbReference>
<dbReference type="EMBL" id="KZ613965">
    <property type="protein sequence ID" value="PMD30725.1"/>
    <property type="molecule type" value="Genomic_DNA"/>
</dbReference>
<accession>A0A2J6QWT7</accession>
<keyword evidence="3" id="KW-1185">Reference proteome</keyword>
<proteinExistence type="predicted"/>
<evidence type="ECO:0000313" key="3">
    <source>
        <dbReference type="Proteomes" id="UP000235786"/>
    </source>
</evidence>
<evidence type="ECO:0000313" key="2">
    <source>
        <dbReference type="EMBL" id="PMD30725.1"/>
    </source>
</evidence>
<protein>
    <submittedName>
        <fullName evidence="2">Uncharacterized protein</fullName>
    </submittedName>
</protein>
<dbReference type="PANTHER" id="PTHR40618:SF1">
    <property type="entry name" value="B-ZIP TRANSCRIPTION FACTOR (EUROFUNG)"/>
    <property type="match status" value="1"/>
</dbReference>
<feature type="region of interest" description="Disordered" evidence="1">
    <location>
        <begin position="129"/>
        <end position="150"/>
    </location>
</feature>
<sequence length="464" mass="51540">MNPGALQKKRSTARPRGRPRKEATDEPLKDKRARGQEAQKNYMSRKQVETYRPKKRIGSLDRTVEAIVTAFINFGDRRFNSSQVNSSQVLNWLPLLDDLKQTTTRILNHARTAESLANEQDEAAILDPAPSLDKSTTSMPSKSPSQPLQAEFGPPFSSSRNCPVATASSPVQAGHFSPLFGYGLLSKTSQVDATDEFLSRYFIPSSSVFEFCKEKYQFLVLSRASCDIVSLDFKENCSLFRIVPGSGCVAVSSVSWKVLPLRITERSMLTPRSWEAGFRYERSDNYITDASDFLEKLSFQGPTMDSAVEEASGTDDENGIVLFGPSHPVMTSVLRASMYRDLIEEVGSVREWLDPYDTQLYLRDHWGFRLTAATASFLPTSIFDASEMYSELKRGHSEPSYQAPYDISQGAAAVFAGTSAQVLSAQSLAESLIWKSVCFGEGPRFYKGNIDATAAEFLARMLNS</sequence>
<dbReference type="Proteomes" id="UP000235786">
    <property type="component" value="Unassembled WGS sequence"/>
</dbReference>
<feature type="compositionally biased region" description="Basic and acidic residues" evidence="1">
    <location>
        <begin position="20"/>
        <end position="37"/>
    </location>
</feature>
<name>A0A2J6QWT7_HYAVF</name>
<reference evidence="2 3" key="1">
    <citation type="submission" date="2016-04" db="EMBL/GenBank/DDBJ databases">
        <title>A degradative enzymes factory behind the ericoid mycorrhizal symbiosis.</title>
        <authorList>
            <consortium name="DOE Joint Genome Institute"/>
            <person name="Martino E."/>
            <person name="Morin E."/>
            <person name="Grelet G."/>
            <person name="Kuo A."/>
            <person name="Kohler A."/>
            <person name="Daghino S."/>
            <person name="Barry K."/>
            <person name="Choi C."/>
            <person name="Cichocki N."/>
            <person name="Clum A."/>
            <person name="Copeland A."/>
            <person name="Hainaut M."/>
            <person name="Haridas S."/>
            <person name="Labutti K."/>
            <person name="Lindquist E."/>
            <person name="Lipzen A."/>
            <person name="Khouja H.-R."/>
            <person name="Murat C."/>
            <person name="Ohm R."/>
            <person name="Olson A."/>
            <person name="Spatafora J."/>
            <person name="Veneault-Fourrey C."/>
            <person name="Henrissat B."/>
            <person name="Grigoriev I."/>
            <person name="Martin F."/>
            <person name="Perotto S."/>
        </authorList>
    </citation>
    <scope>NUCLEOTIDE SEQUENCE [LARGE SCALE GENOMIC DNA]</scope>
    <source>
        <strain evidence="2 3">F</strain>
    </source>
</reference>
<evidence type="ECO:0000256" key="1">
    <source>
        <dbReference type="SAM" id="MobiDB-lite"/>
    </source>
</evidence>
<feature type="compositionally biased region" description="Low complexity" evidence="1">
    <location>
        <begin position="134"/>
        <end position="145"/>
    </location>
</feature>